<evidence type="ECO:0000313" key="1">
    <source>
        <dbReference type="EMBL" id="MPM27849.1"/>
    </source>
</evidence>
<accession>A0A644YHP8</accession>
<reference evidence="1" key="1">
    <citation type="submission" date="2019-08" db="EMBL/GenBank/DDBJ databases">
        <authorList>
            <person name="Kucharzyk K."/>
            <person name="Murdoch R.W."/>
            <person name="Higgins S."/>
            <person name="Loffler F."/>
        </authorList>
    </citation>
    <scope>NUCLEOTIDE SEQUENCE</scope>
</reference>
<comment type="caution">
    <text evidence="1">The sequence shown here is derived from an EMBL/GenBank/DDBJ whole genome shotgun (WGS) entry which is preliminary data.</text>
</comment>
<proteinExistence type="predicted"/>
<organism evidence="1">
    <name type="scientific">bioreactor metagenome</name>
    <dbReference type="NCBI Taxonomy" id="1076179"/>
    <lineage>
        <taxon>unclassified sequences</taxon>
        <taxon>metagenomes</taxon>
        <taxon>ecological metagenomes</taxon>
    </lineage>
</organism>
<dbReference type="AlphaFoldDB" id="A0A644YHP8"/>
<name>A0A644YHP8_9ZZZZ</name>
<protein>
    <submittedName>
        <fullName evidence="1">Uncharacterized protein</fullName>
    </submittedName>
</protein>
<dbReference type="EMBL" id="VSSQ01005100">
    <property type="protein sequence ID" value="MPM27849.1"/>
    <property type="molecule type" value="Genomic_DNA"/>
</dbReference>
<sequence>MKRIKKKNRVETRKHKAMRRMLICLAALTVFSALHLYTFMPMQGIRYQESQSGTGRTKAVARMLPPKELRLWGTLFYLTANENAVIMTYVRFHPLVGWFDSLGASLDCSEEAAIHAGQWSASHEEAYVQYAFGRVDDPEI</sequence>
<gene>
    <name evidence="1" type="ORF">SDC9_74364</name>
</gene>